<accession>L9YH72</accession>
<dbReference type="RefSeq" id="WP_006182217.1">
    <property type="nucleotide sequence ID" value="NC_019962.1"/>
</dbReference>
<reference evidence="2 3" key="1">
    <citation type="journal article" date="2014" name="PLoS Genet.">
        <title>Phylogenetically driven sequencing of extremely halophilic archaea reveals strategies for static and dynamic osmo-response.</title>
        <authorList>
            <person name="Becker E.A."/>
            <person name="Seitzer P.M."/>
            <person name="Tritt A."/>
            <person name="Larsen D."/>
            <person name="Krusor M."/>
            <person name="Yao A.I."/>
            <person name="Wu D."/>
            <person name="Madern D."/>
            <person name="Eisen J.A."/>
            <person name="Darling A.E."/>
            <person name="Facciotti M.T."/>
        </authorList>
    </citation>
    <scope>NUCLEOTIDE SEQUENCE [LARGE SCALE GENOMIC DNA]</scope>
    <source>
        <strain evidence="2 3">DSM 15624</strain>
    </source>
</reference>
<evidence type="ECO:0000313" key="2">
    <source>
        <dbReference type="EMBL" id="ELY73016.1"/>
    </source>
</evidence>
<protein>
    <submittedName>
        <fullName evidence="2">Uncharacterized protein</fullName>
    </submittedName>
</protein>
<feature type="region of interest" description="Disordered" evidence="1">
    <location>
        <begin position="54"/>
        <end position="77"/>
    </location>
</feature>
<evidence type="ECO:0000256" key="1">
    <source>
        <dbReference type="SAM" id="MobiDB-lite"/>
    </source>
</evidence>
<dbReference type="GeneID" id="55316369"/>
<evidence type="ECO:0000313" key="3">
    <source>
        <dbReference type="Proteomes" id="UP000011593"/>
    </source>
</evidence>
<keyword evidence="3" id="KW-1185">Reference proteome</keyword>
<dbReference type="EMBL" id="AOIE01000084">
    <property type="protein sequence ID" value="ELY73016.1"/>
    <property type="molecule type" value="Genomic_DNA"/>
</dbReference>
<organism evidence="2 3">
    <name type="scientific">Natrinema pellirubrum (strain DSM 15624 / CIP 106293 / JCM 10476 / NCIMB 786 / 157)</name>
    <dbReference type="NCBI Taxonomy" id="797303"/>
    <lineage>
        <taxon>Archaea</taxon>
        <taxon>Methanobacteriati</taxon>
        <taxon>Methanobacteriota</taxon>
        <taxon>Stenosarchaea group</taxon>
        <taxon>Halobacteria</taxon>
        <taxon>Halobacteriales</taxon>
        <taxon>Natrialbaceae</taxon>
        <taxon>Natrinema</taxon>
    </lineage>
</organism>
<name>L9YH72_NATP1</name>
<feature type="compositionally biased region" description="Basic residues" evidence="1">
    <location>
        <begin position="67"/>
        <end position="77"/>
    </location>
</feature>
<sequence length="77" mass="8998">MNDGELLRQLTRRSRSLECGDLPFDAWQTIRTAVEKRNVLRGTAVRATQWLRRSDARDTRADIPPTKRNHRRVFPPA</sequence>
<dbReference type="PATRIC" id="fig|797303.5.peg.2883"/>
<gene>
    <name evidence="2" type="ORF">C488_14277</name>
</gene>
<dbReference type="Proteomes" id="UP000011593">
    <property type="component" value="Unassembled WGS sequence"/>
</dbReference>
<dbReference type="AlphaFoldDB" id="L9YH72"/>
<proteinExistence type="predicted"/>
<comment type="caution">
    <text evidence="2">The sequence shown here is derived from an EMBL/GenBank/DDBJ whole genome shotgun (WGS) entry which is preliminary data.</text>
</comment>